<dbReference type="OMA" id="WEDSESP"/>
<dbReference type="Proteomes" id="UP000034350">
    <property type="component" value="Unassembled WGS sequence"/>
</dbReference>
<dbReference type="VEuPathDB" id="MicrosporidiaDB:NCER_101271"/>
<gene>
    <name evidence="2" type="ORF">AAJ76_2300028440</name>
</gene>
<sequence>MFVTIIFLFLFNFLPMDCKMSAQNAQTLDKICSVVKSKYLVFDTTESVKLQLISEQKNLVCNISINSVFFDICSLKNIVLRINKPRFFYQKMLSLEIVTKPSFLIFIYEFEDYIYRHRYVIFNASLYKLPFVINRSDYFDAFLLYQVISQVSGEAKILFDESFGRVYNETISLKFECKGFSGISFVFDTEILRRILSINDNFDSCLLNWEDSESPVNFNFYSTFLSVFIFVAT</sequence>
<comment type="caution">
    <text evidence="2">The sequence shown here is derived from an EMBL/GenBank/DDBJ whole genome shotgun (WGS) entry which is preliminary data.</text>
</comment>
<name>A0A0F9WR41_9MICR</name>
<accession>A0A0F9WR41</accession>
<proteinExistence type="predicted"/>
<reference evidence="2 3" key="1">
    <citation type="journal article" date="2015" name="Environ. Microbiol.">
        <title>Genome analyses suggest the presence of polyploidy and recent human-driven expansions in eight global populations of the honeybee pathogen Nosema ceranae.</title>
        <authorList>
            <person name="Pelin A."/>
            <person name="Selman M."/>
            <person name="Aris-Brosou S."/>
            <person name="Farinelli L."/>
            <person name="Corradi N."/>
        </authorList>
    </citation>
    <scope>NUCLEOTIDE SEQUENCE [LARGE SCALE GENOMIC DNA]</scope>
    <source>
        <strain evidence="2 3">PA08 1199</strain>
    </source>
</reference>
<organism evidence="2 3">
    <name type="scientific">Vairimorpha ceranae</name>
    <dbReference type="NCBI Taxonomy" id="40302"/>
    <lineage>
        <taxon>Eukaryota</taxon>
        <taxon>Fungi</taxon>
        <taxon>Fungi incertae sedis</taxon>
        <taxon>Microsporidia</taxon>
        <taxon>Nosematidae</taxon>
        <taxon>Vairimorpha</taxon>
    </lineage>
</organism>
<keyword evidence="1" id="KW-0732">Signal</keyword>
<dbReference type="VEuPathDB" id="MicrosporidiaDB:G9O61_00g017420"/>
<evidence type="ECO:0000313" key="3">
    <source>
        <dbReference type="Proteomes" id="UP000034350"/>
    </source>
</evidence>
<protein>
    <submittedName>
        <fullName evidence="2">Uncharacterized protein</fullName>
    </submittedName>
</protein>
<dbReference type="VEuPathDB" id="MicrosporidiaDB:AAJ76_2300028440"/>
<dbReference type="GeneID" id="36319616"/>
<dbReference type="EMBL" id="JPQZ01000023">
    <property type="protein sequence ID" value="KKO75368.1"/>
    <property type="molecule type" value="Genomic_DNA"/>
</dbReference>
<dbReference type="OrthoDB" id="2191577at2759"/>
<evidence type="ECO:0000256" key="1">
    <source>
        <dbReference type="SAM" id="SignalP"/>
    </source>
</evidence>
<feature type="chain" id="PRO_5002529860" evidence="1">
    <location>
        <begin position="19"/>
        <end position="233"/>
    </location>
</feature>
<dbReference type="RefSeq" id="XP_024331110.1">
    <property type="nucleotide sequence ID" value="XM_024474690.1"/>
</dbReference>
<evidence type="ECO:0000313" key="2">
    <source>
        <dbReference type="EMBL" id="KKO75368.1"/>
    </source>
</evidence>
<keyword evidence="3" id="KW-1185">Reference proteome</keyword>
<feature type="signal peptide" evidence="1">
    <location>
        <begin position="1"/>
        <end position="18"/>
    </location>
</feature>
<dbReference type="AlphaFoldDB" id="A0A0F9WR41"/>